<evidence type="ECO:0000256" key="1">
    <source>
        <dbReference type="ARBA" id="ARBA00004141"/>
    </source>
</evidence>
<evidence type="ECO:0000256" key="4">
    <source>
        <dbReference type="ARBA" id="ARBA00022989"/>
    </source>
</evidence>
<keyword evidence="5 6" id="KW-0472">Membrane</keyword>
<keyword evidence="3 6" id="KW-0812">Transmembrane</keyword>
<sequence length="293" mass="30703">MSGQLRGAGLMVLATMLIAASTLFAKALGAGDDPLSPIQVTWGRYVFGLCLILLLARGVKLDHPRWPLHMGRVGCGWLGVTCMFTAAASMPLGDVTAISFTNPIIAMVIAVPLLGERIGRVRVACAVGAMVGALLLIRPGVAGFQPVALVALLAALLFGFEVIFLKMLAGKERTMQVVLIANMTGAALSCTVVGFFWQAPSLTQWLLMIGVGTTMVCAQILFTNALRLGEAGFILPFSYATLVWATVYDAALFGTVPAPLSFAGGLIIIACGITLALREGRAKMPVVPSRPSA</sequence>
<organism evidence="8 9">
    <name type="scientific">Pseudahrensia aquimaris</name>
    <dbReference type="NCBI Taxonomy" id="744461"/>
    <lineage>
        <taxon>Bacteria</taxon>
        <taxon>Pseudomonadati</taxon>
        <taxon>Pseudomonadota</taxon>
        <taxon>Alphaproteobacteria</taxon>
        <taxon>Hyphomicrobiales</taxon>
        <taxon>Ahrensiaceae</taxon>
        <taxon>Pseudahrensia</taxon>
    </lineage>
</organism>
<feature type="transmembrane region" description="Helical" evidence="6">
    <location>
        <begin position="260"/>
        <end position="277"/>
    </location>
</feature>
<dbReference type="InterPro" id="IPR000620">
    <property type="entry name" value="EamA_dom"/>
</dbReference>
<feature type="transmembrane region" description="Helical" evidence="6">
    <location>
        <begin position="177"/>
        <end position="199"/>
    </location>
</feature>
<feature type="transmembrane region" description="Helical" evidence="6">
    <location>
        <begin position="41"/>
        <end position="59"/>
    </location>
</feature>
<evidence type="ECO:0000313" key="8">
    <source>
        <dbReference type="EMBL" id="MFD0917498.1"/>
    </source>
</evidence>
<dbReference type="PANTHER" id="PTHR22911">
    <property type="entry name" value="ACYL-MALONYL CONDENSING ENZYME-RELATED"/>
    <property type="match status" value="1"/>
</dbReference>
<feature type="transmembrane region" description="Helical" evidence="6">
    <location>
        <begin position="205"/>
        <end position="226"/>
    </location>
</feature>
<comment type="subcellular location">
    <subcellularLocation>
        <location evidence="1">Membrane</location>
        <topology evidence="1">Multi-pass membrane protein</topology>
    </subcellularLocation>
</comment>
<protein>
    <submittedName>
        <fullName evidence="8">DMT family transporter</fullName>
    </submittedName>
</protein>
<name>A0ABW3FIB2_9HYPH</name>
<gene>
    <name evidence="8" type="ORF">ACFQ14_13895</name>
</gene>
<evidence type="ECO:0000256" key="2">
    <source>
        <dbReference type="ARBA" id="ARBA00009853"/>
    </source>
</evidence>
<dbReference type="EMBL" id="JBHTJV010000013">
    <property type="protein sequence ID" value="MFD0917498.1"/>
    <property type="molecule type" value="Genomic_DNA"/>
</dbReference>
<feature type="transmembrane region" description="Helical" evidence="6">
    <location>
        <begin position="121"/>
        <end position="141"/>
    </location>
</feature>
<feature type="transmembrane region" description="Helical" evidence="6">
    <location>
        <begin position="71"/>
        <end position="89"/>
    </location>
</feature>
<feature type="domain" description="EamA" evidence="7">
    <location>
        <begin position="148"/>
        <end position="275"/>
    </location>
</feature>
<evidence type="ECO:0000256" key="5">
    <source>
        <dbReference type="ARBA" id="ARBA00023136"/>
    </source>
</evidence>
<accession>A0ABW3FIB2</accession>
<feature type="transmembrane region" description="Helical" evidence="6">
    <location>
        <begin position="95"/>
        <end position="114"/>
    </location>
</feature>
<reference evidence="9" key="1">
    <citation type="journal article" date="2019" name="Int. J. Syst. Evol. Microbiol.">
        <title>The Global Catalogue of Microorganisms (GCM) 10K type strain sequencing project: providing services to taxonomists for standard genome sequencing and annotation.</title>
        <authorList>
            <consortium name="The Broad Institute Genomics Platform"/>
            <consortium name="The Broad Institute Genome Sequencing Center for Infectious Disease"/>
            <person name="Wu L."/>
            <person name="Ma J."/>
        </authorList>
    </citation>
    <scope>NUCLEOTIDE SEQUENCE [LARGE SCALE GENOMIC DNA]</scope>
    <source>
        <strain evidence="9">CCUG 60023</strain>
    </source>
</reference>
<dbReference type="SUPFAM" id="SSF103481">
    <property type="entry name" value="Multidrug resistance efflux transporter EmrE"/>
    <property type="match status" value="2"/>
</dbReference>
<evidence type="ECO:0000259" key="7">
    <source>
        <dbReference type="Pfam" id="PF00892"/>
    </source>
</evidence>
<keyword evidence="4 6" id="KW-1133">Transmembrane helix</keyword>
<comment type="similarity">
    <text evidence="2">Belongs to the drug/metabolite transporter (DMT) superfamily. 10 TMS drug/metabolite exporter (DME) (TC 2.A.7.3) family.</text>
</comment>
<feature type="domain" description="EamA" evidence="7">
    <location>
        <begin position="6"/>
        <end position="137"/>
    </location>
</feature>
<feature type="transmembrane region" description="Helical" evidence="6">
    <location>
        <begin position="147"/>
        <end position="165"/>
    </location>
</feature>
<dbReference type="Proteomes" id="UP001597101">
    <property type="component" value="Unassembled WGS sequence"/>
</dbReference>
<proteinExistence type="inferred from homology"/>
<evidence type="ECO:0000256" key="6">
    <source>
        <dbReference type="SAM" id="Phobius"/>
    </source>
</evidence>
<dbReference type="PANTHER" id="PTHR22911:SF6">
    <property type="entry name" value="SOLUTE CARRIER FAMILY 35 MEMBER G1"/>
    <property type="match status" value="1"/>
</dbReference>
<dbReference type="Pfam" id="PF00892">
    <property type="entry name" value="EamA"/>
    <property type="match status" value="2"/>
</dbReference>
<feature type="transmembrane region" description="Helical" evidence="6">
    <location>
        <begin position="233"/>
        <end position="254"/>
    </location>
</feature>
<keyword evidence="9" id="KW-1185">Reference proteome</keyword>
<dbReference type="InterPro" id="IPR037185">
    <property type="entry name" value="EmrE-like"/>
</dbReference>
<comment type="caution">
    <text evidence="8">The sequence shown here is derived from an EMBL/GenBank/DDBJ whole genome shotgun (WGS) entry which is preliminary data.</text>
</comment>
<dbReference type="RefSeq" id="WP_377213358.1">
    <property type="nucleotide sequence ID" value="NZ_JBHTJV010000013.1"/>
</dbReference>
<evidence type="ECO:0000256" key="3">
    <source>
        <dbReference type="ARBA" id="ARBA00022692"/>
    </source>
</evidence>
<evidence type="ECO:0000313" key="9">
    <source>
        <dbReference type="Proteomes" id="UP001597101"/>
    </source>
</evidence>